<keyword evidence="4" id="KW-1185">Reference proteome</keyword>
<dbReference type="Pfam" id="PF10213">
    <property type="entry name" value="MRP-S28"/>
    <property type="match status" value="1"/>
</dbReference>
<feature type="compositionally biased region" description="Low complexity" evidence="1">
    <location>
        <begin position="215"/>
        <end position="224"/>
    </location>
</feature>
<gene>
    <name evidence="3" type="ORF">LAESUDRAFT_654790</name>
</gene>
<evidence type="ECO:0000259" key="2">
    <source>
        <dbReference type="Pfam" id="PF10213"/>
    </source>
</evidence>
<dbReference type="Proteomes" id="UP000076871">
    <property type="component" value="Unassembled WGS sequence"/>
</dbReference>
<evidence type="ECO:0000313" key="4">
    <source>
        <dbReference type="Proteomes" id="UP000076871"/>
    </source>
</evidence>
<dbReference type="GO" id="GO:0005763">
    <property type="term" value="C:mitochondrial small ribosomal subunit"/>
    <property type="evidence" value="ECO:0007669"/>
    <property type="project" value="TreeGrafter"/>
</dbReference>
<dbReference type="EMBL" id="KV427627">
    <property type="protein sequence ID" value="KZT05858.1"/>
    <property type="molecule type" value="Genomic_DNA"/>
</dbReference>
<dbReference type="AlphaFoldDB" id="A0A165DY60"/>
<feature type="domain" description="Small ribosomal subunit protein mS35 mitochondrial conserved" evidence="2">
    <location>
        <begin position="53"/>
        <end position="206"/>
    </location>
</feature>
<feature type="region of interest" description="Disordered" evidence="1">
    <location>
        <begin position="183"/>
        <end position="224"/>
    </location>
</feature>
<dbReference type="RefSeq" id="XP_040763598.1">
    <property type="nucleotide sequence ID" value="XM_040904511.1"/>
</dbReference>
<proteinExistence type="predicted"/>
<evidence type="ECO:0000256" key="1">
    <source>
        <dbReference type="SAM" id="MobiDB-lite"/>
    </source>
</evidence>
<dbReference type="STRING" id="1314785.A0A165DY60"/>
<dbReference type="GeneID" id="63821541"/>
<dbReference type="PANTHER" id="PTHR13490">
    <property type="entry name" value="MITOCHONDRIAL 28S RIBOSOMAL PROTEIN S28"/>
    <property type="match status" value="1"/>
</dbReference>
<sequence length="224" mass="25082">MPKLNLSDDLIEQDKGDDSSAAGHLLLRQERQVLYYLRLIEHEMPKLVAYRKPFLPPSPSMPLVVRSISYGGEKHPAELKRTIVVPVSRLPLNGSAAIHKFKLLAGPRWTPEPPHDSGIGKEEDGEEHGYFKISCEDFPKPAMNLKWASDALDRLLAEANNLEDTFEDVPIDTRHVEAKVRKAKKGDHVYGRGGRRPTIKDFPKEWLPSPPPQAAPTTTSSTPQ</sequence>
<dbReference type="OrthoDB" id="283424at2759"/>
<accession>A0A165DY60</accession>
<dbReference type="InterPro" id="IPR039848">
    <property type="entry name" value="Ribosomal_mS35_mt"/>
</dbReference>
<protein>
    <recommendedName>
        <fullName evidence="2">Small ribosomal subunit protein mS35 mitochondrial conserved domain-containing protein</fullName>
    </recommendedName>
</protein>
<dbReference type="PANTHER" id="PTHR13490:SF0">
    <property type="entry name" value="SMALL RIBOSOMAL SUBUNIT PROTEIN MS35"/>
    <property type="match status" value="1"/>
</dbReference>
<dbReference type="InParanoid" id="A0A165DY60"/>
<dbReference type="GO" id="GO:0003735">
    <property type="term" value="F:structural constituent of ribosome"/>
    <property type="evidence" value="ECO:0007669"/>
    <property type="project" value="InterPro"/>
</dbReference>
<dbReference type="GO" id="GO:0032543">
    <property type="term" value="P:mitochondrial translation"/>
    <property type="evidence" value="ECO:0007669"/>
    <property type="project" value="InterPro"/>
</dbReference>
<evidence type="ECO:0000313" key="3">
    <source>
        <dbReference type="EMBL" id="KZT05858.1"/>
    </source>
</evidence>
<reference evidence="3 4" key="1">
    <citation type="journal article" date="2016" name="Mol. Biol. Evol.">
        <title>Comparative Genomics of Early-Diverging Mushroom-Forming Fungi Provides Insights into the Origins of Lignocellulose Decay Capabilities.</title>
        <authorList>
            <person name="Nagy L.G."/>
            <person name="Riley R."/>
            <person name="Tritt A."/>
            <person name="Adam C."/>
            <person name="Daum C."/>
            <person name="Floudas D."/>
            <person name="Sun H."/>
            <person name="Yadav J.S."/>
            <person name="Pangilinan J."/>
            <person name="Larsson K.H."/>
            <person name="Matsuura K."/>
            <person name="Barry K."/>
            <person name="Labutti K."/>
            <person name="Kuo R."/>
            <person name="Ohm R.A."/>
            <person name="Bhattacharya S.S."/>
            <person name="Shirouzu T."/>
            <person name="Yoshinaga Y."/>
            <person name="Martin F.M."/>
            <person name="Grigoriev I.V."/>
            <person name="Hibbett D.S."/>
        </authorList>
    </citation>
    <scope>NUCLEOTIDE SEQUENCE [LARGE SCALE GENOMIC DNA]</scope>
    <source>
        <strain evidence="3 4">93-53</strain>
    </source>
</reference>
<dbReference type="InterPro" id="IPR019349">
    <property type="entry name" value="Ribosomal_mS35_mit"/>
</dbReference>
<organism evidence="3 4">
    <name type="scientific">Laetiporus sulphureus 93-53</name>
    <dbReference type="NCBI Taxonomy" id="1314785"/>
    <lineage>
        <taxon>Eukaryota</taxon>
        <taxon>Fungi</taxon>
        <taxon>Dikarya</taxon>
        <taxon>Basidiomycota</taxon>
        <taxon>Agaricomycotina</taxon>
        <taxon>Agaricomycetes</taxon>
        <taxon>Polyporales</taxon>
        <taxon>Laetiporus</taxon>
    </lineage>
</organism>
<dbReference type="FunCoup" id="A0A165DY60">
    <property type="interactions" value="33"/>
</dbReference>
<name>A0A165DY60_9APHY</name>